<dbReference type="Pfam" id="PF02803">
    <property type="entry name" value="Thiolase_C"/>
    <property type="match status" value="1"/>
</dbReference>
<comment type="caution">
    <text evidence="7">The sequence shown here is derived from an EMBL/GenBank/DDBJ whole genome shotgun (WGS) entry which is preliminary data.</text>
</comment>
<dbReference type="InterPro" id="IPR020617">
    <property type="entry name" value="Thiolase_C"/>
</dbReference>
<dbReference type="Pfam" id="PF00108">
    <property type="entry name" value="Thiolase_N"/>
    <property type="match status" value="1"/>
</dbReference>
<gene>
    <name evidence="7" type="ORF">V0R50_22475</name>
</gene>
<evidence type="ECO:0000259" key="6">
    <source>
        <dbReference type="Pfam" id="PF02803"/>
    </source>
</evidence>
<keyword evidence="2 4" id="KW-0808">Transferase</keyword>
<dbReference type="InterPro" id="IPR020616">
    <property type="entry name" value="Thiolase_N"/>
</dbReference>
<keyword evidence="8" id="KW-1185">Reference proteome</keyword>
<dbReference type="PANTHER" id="PTHR43365:SF1">
    <property type="entry name" value="ACETYL-COA C-ACYLTRANSFERASE"/>
    <property type="match status" value="1"/>
</dbReference>
<dbReference type="CDD" id="cd00751">
    <property type="entry name" value="thiolase"/>
    <property type="match status" value="1"/>
</dbReference>
<dbReference type="GO" id="GO:0016746">
    <property type="term" value="F:acyltransferase activity"/>
    <property type="evidence" value="ECO:0007669"/>
    <property type="project" value="UniProtKB-KW"/>
</dbReference>
<dbReference type="PIRSF" id="PIRSF000429">
    <property type="entry name" value="Ac-CoA_Ac_transf"/>
    <property type="match status" value="1"/>
</dbReference>
<dbReference type="PROSITE" id="PS00737">
    <property type="entry name" value="THIOLASE_2"/>
    <property type="match status" value="1"/>
</dbReference>
<evidence type="ECO:0000259" key="5">
    <source>
        <dbReference type="Pfam" id="PF00108"/>
    </source>
</evidence>
<dbReference type="PANTHER" id="PTHR43365">
    <property type="entry name" value="BLR7806 PROTEIN"/>
    <property type="match status" value="1"/>
</dbReference>
<organism evidence="7 8">
    <name type="scientific">Pseudomonas ulcerans</name>
    <dbReference type="NCBI Taxonomy" id="3115852"/>
    <lineage>
        <taxon>Bacteria</taxon>
        <taxon>Pseudomonadati</taxon>
        <taxon>Pseudomonadota</taxon>
        <taxon>Gammaproteobacteria</taxon>
        <taxon>Pseudomonadales</taxon>
        <taxon>Pseudomonadaceae</taxon>
        <taxon>Pseudomonas</taxon>
    </lineage>
</organism>
<dbReference type="EC" id="2.3.1.-" evidence="7"/>
<protein>
    <submittedName>
        <fullName evidence="7">Thiolase family protein</fullName>
        <ecNumber evidence="7">2.3.1.-</ecNumber>
    </submittedName>
</protein>
<dbReference type="InterPro" id="IPR016039">
    <property type="entry name" value="Thiolase-like"/>
</dbReference>
<dbReference type="InterPro" id="IPR002155">
    <property type="entry name" value="Thiolase"/>
</dbReference>
<keyword evidence="3 4" id="KW-0012">Acyltransferase</keyword>
<evidence type="ECO:0000313" key="7">
    <source>
        <dbReference type="EMBL" id="MEE1936001.1"/>
    </source>
</evidence>
<dbReference type="Gene3D" id="3.40.47.10">
    <property type="match status" value="1"/>
</dbReference>
<dbReference type="NCBIfam" id="TIGR01930">
    <property type="entry name" value="AcCoA-C-Actrans"/>
    <property type="match status" value="1"/>
</dbReference>
<dbReference type="EMBL" id="JAZDQJ010000031">
    <property type="protein sequence ID" value="MEE1936001.1"/>
    <property type="molecule type" value="Genomic_DNA"/>
</dbReference>
<evidence type="ECO:0000313" key="8">
    <source>
        <dbReference type="Proteomes" id="UP001335100"/>
    </source>
</evidence>
<accession>A0ABU7HX49</accession>
<dbReference type="Proteomes" id="UP001335100">
    <property type="component" value="Unassembled WGS sequence"/>
</dbReference>
<feature type="domain" description="Thiolase C-terminal" evidence="6">
    <location>
        <begin position="268"/>
        <end position="389"/>
    </location>
</feature>
<reference evidence="7 8" key="1">
    <citation type="submission" date="2024-01" db="EMBL/GenBank/DDBJ databases">
        <title>Unpublished Manusciprt.</title>
        <authorList>
            <person name="Duman M."/>
            <person name="Valdes E.G."/>
            <person name="Ajmi N."/>
            <person name="Altun S."/>
            <person name="Saticioglu I.B."/>
        </authorList>
    </citation>
    <scope>NUCLEOTIDE SEQUENCE [LARGE SCALE GENOMIC DNA]</scope>
    <source>
        <strain evidence="7 8">148P</strain>
    </source>
</reference>
<sequence>MSDVVIVDAVRTPIGRFRGSLAGVRADHLGSLVISRLIERVDVAPEKVEDVIFGCVTQIGEQSANIARTALLGAGWPVGIPGLTIDRKCGSGEVAVHLAAGAIASGAAQVVVAGGAENMSRVPMGSNRDLHGEAFGWMAAQHYELTSQGEAAERIVDKWSLSREALDDFAFASHQRAAAACDAGYFDNEIIPVVVDDLKERSLIEPAGVLRRDETIRRDTSREKLSTLKTSFRPETGRITAGNSSQISDGAAALLLMNADTAKKLGLRARARIRAFTTVGSDPTLMLTGPIAATHKVLARAGLNLADIDLFEVNEAFASVPLAWMLETGVPHDKLNVNGGAIALGHPLGASGARLMTTLLNELERRGARFGLQAICCAGGMGTATIIERLD</sequence>
<proteinExistence type="inferred from homology"/>
<evidence type="ECO:0000256" key="4">
    <source>
        <dbReference type="RuleBase" id="RU003557"/>
    </source>
</evidence>
<dbReference type="SUPFAM" id="SSF53901">
    <property type="entry name" value="Thiolase-like"/>
    <property type="match status" value="2"/>
</dbReference>
<evidence type="ECO:0000256" key="3">
    <source>
        <dbReference type="ARBA" id="ARBA00023315"/>
    </source>
</evidence>
<evidence type="ECO:0000256" key="2">
    <source>
        <dbReference type="ARBA" id="ARBA00022679"/>
    </source>
</evidence>
<dbReference type="InterPro" id="IPR020613">
    <property type="entry name" value="Thiolase_CS"/>
</dbReference>
<name>A0ABU7HX49_9PSED</name>
<evidence type="ECO:0000256" key="1">
    <source>
        <dbReference type="ARBA" id="ARBA00010982"/>
    </source>
</evidence>
<comment type="similarity">
    <text evidence="1 4">Belongs to the thiolase-like superfamily. Thiolase family.</text>
</comment>
<feature type="domain" description="Thiolase N-terminal" evidence="5">
    <location>
        <begin position="4"/>
        <end position="259"/>
    </location>
</feature>
<dbReference type="RefSeq" id="WP_330076699.1">
    <property type="nucleotide sequence ID" value="NZ_JAZDQJ010000031.1"/>
</dbReference>